<protein>
    <submittedName>
        <fullName evidence="6">TetR/AcrR family transcriptional regulator</fullName>
    </submittedName>
</protein>
<dbReference type="Pfam" id="PF00440">
    <property type="entry name" value="TetR_N"/>
    <property type="match status" value="1"/>
</dbReference>
<proteinExistence type="predicted"/>
<dbReference type="RefSeq" id="WP_166986751.1">
    <property type="nucleotide sequence ID" value="NZ_CP061169.1"/>
</dbReference>
<dbReference type="PANTHER" id="PTHR30055">
    <property type="entry name" value="HTH-TYPE TRANSCRIPTIONAL REGULATOR RUTR"/>
    <property type="match status" value="1"/>
</dbReference>
<organism evidence="6 7">
    <name type="scientific">Paramicrobacterium chengjingii</name>
    <dbReference type="NCBI Taxonomy" id="2769067"/>
    <lineage>
        <taxon>Bacteria</taxon>
        <taxon>Bacillati</taxon>
        <taxon>Actinomycetota</taxon>
        <taxon>Actinomycetes</taxon>
        <taxon>Micrococcales</taxon>
        <taxon>Microbacteriaceae</taxon>
        <taxon>Paramicrobacterium</taxon>
    </lineage>
</organism>
<dbReference type="PANTHER" id="PTHR30055:SF234">
    <property type="entry name" value="HTH-TYPE TRANSCRIPTIONAL REGULATOR BETI"/>
    <property type="match status" value="1"/>
</dbReference>
<reference evidence="6 7" key="1">
    <citation type="submission" date="2020-12" db="EMBL/GenBank/DDBJ databases">
        <title>Microbacterium sp. HY060.</title>
        <authorList>
            <person name="Zhou J."/>
        </authorList>
    </citation>
    <scope>NUCLEOTIDE SEQUENCE [LARGE SCALE GENOMIC DNA]</scope>
    <source>
        <strain evidence="6 7">HY60</strain>
    </source>
</reference>
<evidence type="ECO:0000256" key="2">
    <source>
        <dbReference type="ARBA" id="ARBA00023125"/>
    </source>
</evidence>
<keyword evidence="1" id="KW-0805">Transcription regulation</keyword>
<dbReference type="SUPFAM" id="SSF46689">
    <property type="entry name" value="Homeodomain-like"/>
    <property type="match status" value="1"/>
</dbReference>
<keyword evidence="7" id="KW-1185">Reference proteome</keyword>
<accession>A0ABX6YIC1</accession>
<gene>
    <name evidence="6" type="ORF">HCR76_16415</name>
</gene>
<evidence type="ECO:0000313" key="6">
    <source>
        <dbReference type="EMBL" id="QPZ38344.1"/>
    </source>
</evidence>
<feature type="domain" description="HTH tetR-type" evidence="5">
    <location>
        <begin position="11"/>
        <end position="71"/>
    </location>
</feature>
<dbReference type="Gene3D" id="1.10.357.10">
    <property type="entry name" value="Tetracycline Repressor, domain 2"/>
    <property type="match status" value="1"/>
</dbReference>
<evidence type="ECO:0000256" key="3">
    <source>
        <dbReference type="ARBA" id="ARBA00023163"/>
    </source>
</evidence>
<dbReference type="EMBL" id="CP061169">
    <property type="protein sequence ID" value="QPZ38344.1"/>
    <property type="molecule type" value="Genomic_DNA"/>
</dbReference>
<dbReference type="InterPro" id="IPR009057">
    <property type="entry name" value="Homeodomain-like_sf"/>
</dbReference>
<dbReference type="InterPro" id="IPR050109">
    <property type="entry name" value="HTH-type_TetR-like_transc_reg"/>
</dbReference>
<dbReference type="PROSITE" id="PS50977">
    <property type="entry name" value="HTH_TETR_2"/>
    <property type="match status" value="1"/>
</dbReference>
<dbReference type="InterPro" id="IPR001647">
    <property type="entry name" value="HTH_TetR"/>
</dbReference>
<dbReference type="SUPFAM" id="SSF48498">
    <property type="entry name" value="Tetracyclin repressor-like, C-terminal domain"/>
    <property type="match status" value="1"/>
</dbReference>
<keyword evidence="3" id="KW-0804">Transcription</keyword>
<name>A0ABX6YIC1_9MICO</name>
<evidence type="ECO:0000256" key="1">
    <source>
        <dbReference type="ARBA" id="ARBA00023015"/>
    </source>
</evidence>
<evidence type="ECO:0000259" key="5">
    <source>
        <dbReference type="PROSITE" id="PS50977"/>
    </source>
</evidence>
<dbReference type="PRINTS" id="PR00455">
    <property type="entry name" value="HTHTETR"/>
</dbReference>
<feature type="DNA-binding region" description="H-T-H motif" evidence="4">
    <location>
        <begin position="34"/>
        <end position="53"/>
    </location>
</feature>
<sequence>MAKRGSYAKSAARRDEILRQALAVIDAEGYGAASVARIAEVAGISKTGLLHHFGTKENLFTEVLRLRDELDGSMFEHPNAELADVESAYLRVVERNTRIPGLVELFTRLSIEATDPEHPAHEFFLRREKVIGDRIAATVDAALADDVRGNVDPSLVALIVMAATDGLQQRWLLDPNVDMAGALEALFRVFDTALGTGSAQREDHE</sequence>
<dbReference type="InterPro" id="IPR036271">
    <property type="entry name" value="Tet_transcr_reg_TetR-rel_C_sf"/>
</dbReference>
<dbReference type="Proteomes" id="UP000662814">
    <property type="component" value="Chromosome"/>
</dbReference>
<evidence type="ECO:0000313" key="7">
    <source>
        <dbReference type="Proteomes" id="UP000662814"/>
    </source>
</evidence>
<evidence type="ECO:0000256" key="4">
    <source>
        <dbReference type="PROSITE-ProRule" id="PRU00335"/>
    </source>
</evidence>
<keyword evidence="2 4" id="KW-0238">DNA-binding</keyword>